<proteinExistence type="predicted"/>
<evidence type="ECO:0000313" key="2">
    <source>
        <dbReference type="EMBL" id="SPC74819.1"/>
    </source>
</evidence>
<dbReference type="Pfam" id="PF02493">
    <property type="entry name" value="MORN"/>
    <property type="match status" value="1"/>
</dbReference>
<evidence type="ECO:0000256" key="1">
    <source>
        <dbReference type="ARBA" id="ARBA00022737"/>
    </source>
</evidence>
<organism evidence="2">
    <name type="scientific">Fagus sylvatica</name>
    <name type="common">Beechnut</name>
    <dbReference type="NCBI Taxonomy" id="28930"/>
    <lineage>
        <taxon>Eukaryota</taxon>
        <taxon>Viridiplantae</taxon>
        <taxon>Streptophyta</taxon>
        <taxon>Embryophyta</taxon>
        <taxon>Tracheophyta</taxon>
        <taxon>Spermatophyta</taxon>
        <taxon>Magnoliopsida</taxon>
        <taxon>eudicotyledons</taxon>
        <taxon>Gunneridae</taxon>
        <taxon>Pentapetalae</taxon>
        <taxon>rosids</taxon>
        <taxon>fabids</taxon>
        <taxon>Fagales</taxon>
        <taxon>Fagaceae</taxon>
        <taxon>Fagus</taxon>
    </lineage>
</organism>
<name>A0A2N9EJS0_FAGSY</name>
<dbReference type="EMBL" id="OIVN01001935">
    <property type="protein sequence ID" value="SPC99093.1"/>
    <property type="molecule type" value="Genomic_DNA"/>
</dbReference>
<protein>
    <submittedName>
        <fullName evidence="2">Uncharacterized protein</fullName>
    </submittedName>
</protein>
<reference evidence="2" key="1">
    <citation type="submission" date="2018-02" db="EMBL/GenBank/DDBJ databases">
        <authorList>
            <person name="Cohen D.B."/>
            <person name="Kent A.D."/>
        </authorList>
    </citation>
    <scope>NUCLEOTIDE SEQUENCE</scope>
</reference>
<accession>A0A2N9EJS0</accession>
<dbReference type="AlphaFoldDB" id="A0A2N9EJS0"/>
<sequence length="66" mass="7468">MEVLESRELLLSLSESITFHRLPCLETNAVITKAKGKELELELYEGEWKKGKASGRGKLSWPFEGC</sequence>
<evidence type="ECO:0000313" key="3">
    <source>
        <dbReference type="EMBL" id="SPC99093.1"/>
    </source>
</evidence>
<dbReference type="GO" id="GO:0016020">
    <property type="term" value="C:membrane"/>
    <property type="evidence" value="ECO:0007669"/>
    <property type="project" value="UniProtKB-ARBA"/>
</dbReference>
<dbReference type="EMBL" id="OIVN01000128">
    <property type="protein sequence ID" value="SPC74819.1"/>
    <property type="molecule type" value="Genomic_DNA"/>
</dbReference>
<keyword evidence="1" id="KW-0677">Repeat</keyword>
<dbReference type="InterPro" id="IPR003409">
    <property type="entry name" value="MORN"/>
</dbReference>
<gene>
    <name evidence="3" type="ORF">FSB_LOCUS26975</name>
    <name evidence="2" type="ORF">FSB_LOCUS2701</name>
</gene>